<dbReference type="AlphaFoldDB" id="A0A6V7PUI5"/>
<accession>A0A6V7PUI5</accession>
<dbReference type="EMBL" id="LR862152">
    <property type="protein sequence ID" value="CAD1834499.1"/>
    <property type="molecule type" value="Genomic_DNA"/>
</dbReference>
<gene>
    <name evidence="1" type="ORF">CB5_LOCUS17710</name>
</gene>
<name>A0A6V7PUI5_ANACO</name>
<organism evidence="1">
    <name type="scientific">Ananas comosus var. bracteatus</name>
    <name type="common">red pineapple</name>
    <dbReference type="NCBI Taxonomy" id="296719"/>
    <lineage>
        <taxon>Eukaryota</taxon>
        <taxon>Viridiplantae</taxon>
        <taxon>Streptophyta</taxon>
        <taxon>Embryophyta</taxon>
        <taxon>Tracheophyta</taxon>
        <taxon>Spermatophyta</taxon>
        <taxon>Magnoliopsida</taxon>
        <taxon>Liliopsida</taxon>
        <taxon>Poales</taxon>
        <taxon>Bromeliaceae</taxon>
        <taxon>Bromelioideae</taxon>
        <taxon>Ananas</taxon>
    </lineage>
</organism>
<proteinExistence type="predicted"/>
<sequence>MIQFCTRASHKSKNVNLTITTLGDLNWVTLLSRAQRPCLDLVPLREWWLCNNRGLSPNSQPNPANEEHRYNPLGTVCWVATLIHLKYSGNQCLGGATTAKPTDVM</sequence>
<evidence type="ECO:0000313" key="1">
    <source>
        <dbReference type="EMBL" id="CAD1834499.1"/>
    </source>
</evidence>
<protein>
    <submittedName>
        <fullName evidence="1">Uncharacterized protein</fullName>
    </submittedName>
</protein>
<reference evidence="1" key="1">
    <citation type="submission" date="2020-07" db="EMBL/GenBank/DDBJ databases">
        <authorList>
            <person name="Lin J."/>
        </authorList>
    </citation>
    <scope>NUCLEOTIDE SEQUENCE</scope>
</reference>